<evidence type="ECO:0008006" key="6">
    <source>
        <dbReference type="Google" id="ProtNLM"/>
    </source>
</evidence>
<dbReference type="InterPro" id="IPR058580">
    <property type="entry name" value="DUF2828"/>
</dbReference>
<dbReference type="Proteomes" id="UP000603453">
    <property type="component" value="Unassembled WGS sequence"/>
</dbReference>
<name>A0A8H7R0S2_9FUNG</name>
<dbReference type="InterPro" id="IPR011205">
    <property type="entry name" value="UCP015417_vWA"/>
</dbReference>
<dbReference type="AlphaFoldDB" id="A0A8H7R0S2"/>
<dbReference type="PIRSF" id="PIRSF015417">
    <property type="entry name" value="T31B5_30_vWA"/>
    <property type="match status" value="1"/>
</dbReference>
<organism evidence="4 5">
    <name type="scientific">Mucor saturninus</name>
    <dbReference type="NCBI Taxonomy" id="64648"/>
    <lineage>
        <taxon>Eukaryota</taxon>
        <taxon>Fungi</taxon>
        <taxon>Fungi incertae sedis</taxon>
        <taxon>Mucoromycota</taxon>
        <taxon>Mucoromycotina</taxon>
        <taxon>Mucoromycetes</taxon>
        <taxon>Mucorales</taxon>
        <taxon>Mucorineae</taxon>
        <taxon>Mucoraceae</taxon>
        <taxon>Mucor</taxon>
    </lineage>
</organism>
<evidence type="ECO:0000313" key="4">
    <source>
        <dbReference type="EMBL" id="KAG2201420.1"/>
    </source>
</evidence>
<evidence type="ECO:0000259" key="2">
    <source>
        <dbReference type="Pfam" id="PF11443"/>
    </source>
</evidence>
<protein>
    <recommendedName>
        <fullName evidence="6">VWFA domain-containing protein</fullName>
    </recommendedName>
</protein>
<sequence length="786" mass="89455">MSFINYPSALPYFESLHQAELLDNLVSQLGNEQQVDIASLKIKASHPFMDAYDKTANLTLTTNGALTNVSTLDALLDLSYYIHDVTPANRDKRFKASYAQDPLLTLKAIFYTRSIHRGKSLLEAFLNSYSWLLINHPQTAIKNLHLLIDGKVRTDAQLQDLRRKEKKNAKAVEEGWDVLSDTEEELFIRRDFKSHGCWKDLNTLLTVYCQGELEGIKNYPAPDRRQYVMVGCPTYAALQWPRDGRSKKVRRIARREQTIRYNLRLAMTEEDAKKNVEECHALHFKNNALKQEEAKKKRHETRIQRNKTVSDLLENDQTYRALHFTVARLYADQLKVDMEQLNKNRNDRKKGKYALGFNLSLAAKWAPTLGHSHDKHTFLATSISEVLYPPQLHQEKDESRVHYLNKVRELYRKEYLVPLRKALDITEHYKADGKWDKVDIRHMPSVCLDQNMSLFFKHSPDTVIDYMKDVAEGNKKVSGATLAPNELVHQACEGGIKPRLRRVVDSVPGLAEKFLTAQSNMVNGQWDTLLGSIRDTALLSCDKKDPSKKKVDLGECIAICDVSGSMLCGGLKPEMAPYYAAIGLSLIVTNLAKPPFNGAIITFTNEPDILKVDTSLPFSEQVKVLTDSPAGYNTDLCKVFTEVLLPMAKKHNLAPEDMVKRLFIFTDMQFDDAPNGMDELMTTQDFIRKQYKDAGYEMPELVWWNMCSSDQFLQHAQNTPITKDDAGVSLLSGYSASMIKTFLDGDVEEEERGPAEEQKEREPLTSVDALKKAINHESFDGLVVYD</sequence>
<feature type="coiled-coil region" evidence="1">
    <location>
        <begin position="282"/>
        <end position="309"/>
    </location>
</feature>
<feature type="domain" description="DUF7788" evidence="3">
    <location>
        <begin position="555"/>
        <end position="772"/>
    </location>
</feature>
<evidence type="ECO:0000259" key="3">
    <source>
        <dbReference type="Pfam" id="PF25043"/>
    </source>
</evidence>
<reference evidence="4" key="1">
    <citation type="submission" date="2020-12" db="EMBL/GenBank/DDBJ databases">
        <title>Metabolic potential, ecology and presence of endohyphal bacteria is reflected in genomic diversity of Mucoromycotina.</title>
        <authorList>
            <person name="Muszewska A."/>
            <person name="Okrasinska A."/>
            <person name="Steczkiewicz K."/>
            <person name="Drgas O."/>
            <person name="Orlowska M."/>
            <person name="Perlinska-Lenart U."/>
            <person name="Aleksandrzak-Piekarczyk T."/>
            <person name="Szatraj K."/>
            <person name="Zielenkiewicz U."/>
            <person name="Pilsyk S."/>
            <person name="Malc E."/>
            <person name="Mieczkowski P."/>
            <person name="Kruszewska J.S."/>
            <person name="Biernat P."/>
            <person name="Pawlowska J."/>
        </authorList>
    </citation>
    <scope>NUCLEOTIDE SEQUENCE</scope>
    <source>
        <strain evidence="4">WA0000017839</strain>
    </source>
</reference>
<dbReference type="Pfam" id="PF25043">
    <property type="entry name" value="DUF7788"/>
    <property type="match status" value="1"/>
</dbReference>
<dbReference type="PANTHER" id="PTHR31373">
    <property type="entry name" value="OS06G0652100 PROTEIN"/>
    <property type="match status" value="1"/>
</dbReference>
<dbReference type="Pfam" id="PF11443">
    <property type="entry name" value="DUF2828"/>
    <property type="match status" value="1"/>
</dbReference>
<dbReference type="SUPFAM" id="SSF53300">
    <property type="entry name" value="vWA-like"/>
    <property type="match status" value="1"/>
</dbReference>
<proteinExistence type="predicted"/>
<dbReference type="OrthoDB" id="1149618at2759"/>
<evidence type="ECO:0000313" key="5">
    <source>
        <dbReference type="Proteomes" id="UP000603453"/>
    </source>
</evidence>
<gene>
    <name evidence="4" type="ORF">INT47_001469</name>
</gene>
<keyword evidence="1" id="KW-0175">Coiled coil</keyword>
<dbReference type="InterPro" id="IPR056690">
    <property type="entry name" value="DUF7788"/>
</dbReference>
<dbReference type="EMBL" id="JAEPRD010000071">
    <property type="protein sequence ID" value="KAG2201420.1"/>
    <property type="molecule type" value="Genomic_DNA"/>
</dbReference>
<evidence type="ECO:0000256" key="1">
    <source>
        <dbReference type="SAM" id="Coils"/>
    </source>
</evidence>
<accession>A0A8H7R0S2</accession>
<comment type="caution">
    <text evidence="4">The sequence shown here is derived from an EMBL/GenBank/DDBJ whole genome shotgun (WGS) entry which is preliminary data.</text>
</comment>
<feature type="domain" description="DUF2828" evidence="2">
    <location>
        <begin position="61"/>
        <end position="537"/>
    </location>
</feature>
<dbReference type="PANTHER" id="PTHR31373:SF27">
    <property type="entry name" value="TROVE DOMAIN-CONTAINING PROTEIN"/>
    <property type="match status" value="1"/>
</dbReference>
<dbReference type="InterPro" id="IPR036465">
    <property type="entry name" value="vWFA_dom_sf"/>
</dbReference>
<keyword evidence="5" id="KW-1185">Reference proteome</keyword>